<sequence>MKDEILRFDATLLDNVELTRVAINELRSDDIIEDLFNQANPQSGLRTSSQTIDKSAYLFNLLSLQSPIICYRYRKQYKALTGTFTLTKLRCAIAQHQLPEDHSIFVLVMKKKPSSNIKRAIILFDLTNDLLSKCFISDTKKISFYLRSWFKKDEGKRSIYQSEEWLTFFPGLNSAEKVANYLSISKADL</sequence>
<dbReference type="OrthoDB" id="5877986at2"/>
<dbReference type="AlphaFoldDB" id="A0A3N9TW19"/>
<reference evidence="1 2" key="1">
    <citation type="submission" date="2018-11" db="EMBL/GenBank/DDBJ databases">
        <title>Vibrio LJC006 sp. nov., isolated from seawater during the bloom of the enteromorpha.</title>
        <authorList>
            <person name="Liang J."/>
        </authorList>
    </citation>
    <scope>NUCLEOTIDE SEQUENCE [LARGE SCALE GENOMIC DNA]</scope>
    <source>
        <strain evidence="1 2">LJC006</strain>
    </source>
</reference>
<gene>
    <name evidence="1" type="ORF">EES38_21085</name>
</gene>
<evidence type="ECO:0000313" key="2">
    <source>
        <dbReference type="Proteomes" id="UP000281112"/>
    </source>
</evidence>
<dbReference type="Proteomes" id="UP000281112">
    <property type="component" value="Unassembled WGS sequence"/>
</dbReference>
<dbReference type="EMBL" id="RJVQ01000017">
    <property type="protein sequence ID" value="RQW61092.1"/>
    <property type="molecule type" value="Genomic_DNA"/>
</dbReference>
<accession>A0A3N9TW19</accession>
<dbReference type="RefSeq" id="WP_124939180.1">
    <property type="nucleotide sequence ID" value="NZ_RJVQ01000017.1"/>
</dbReference>
<comment type="caution">
    <text evidence="1">The sequence shown here is derived from an EMBL/GenBank/DDBJ whole genome shotgun (WGS) entry which is preliminary data.</text>
</comment>
<evidence type="ECO:0000313" key="1">
    <source>
        <dbReference type="EMBL" id="RQW61092.1"/>
    </source>
</evidence>
<name>A0A3N9TW19_9VIBR</name>
<proteinExistence type="predicted"/>
<keyword evidence="2" id="KW-1185">Reference proteome</keyword>
<protein>
    <submittedName>
        <fullName evidence="1">Uncharacterized protein</fullName>
    </submittedName>
</protein>
<organism evidence="1 2">
    <name type="scientific">Vibrio viridaestus</name>
    <dbReference type="NCBI Taxonomy" id="2487322"/>
    <lineage>
        <taxon>Bacteria</taxon>
        <taxon>Pseudomonadati</taxon>
        <taxon>Pseudomonadota</taxon>
        <taxon>Gammaproteobacteria</taxon>
        <taxon>Vibrionales</taxon>
        <taxon>Vibrionaceae</taxon>
        <taxon>Vibrio</taxon>
    </lineage>
</organism>